<dbReference type="Proteomes" id="UP000189580">
    <property type="component" value="Chromosome d"/>
</dbReference>
<feature type="transmembrane region" description="Helical" evidence="7">
    <location>
        <begin position="225"/>
        <end position="249"/>
    </location>
</feature>
<dbReference type="GeneID" id="30036990"/>
<reference evidence="9 10" key="1">
    <citation type="submission" date="2016-02" db="EMBL/GenBank/DDBJ databases">
        <title>Complete genome sequence and transcriptome regulation of the pentose utilising yeast Sugiyamaella lignohabitans.</title>
        <authorList>
            <person name="Bellasio M."/>
            <person name="Peymann A."/>
            <person name="Valli M."/>
            <person name="Sipitzky M."/>
            <person name="Graf A."/>
            <person name="Sauer M."/>
            <person name="Marx H."/>
            <person name="Mattanovich D."/>
        </authorList>
    </citation>
    <scope>NUCLEOTIDE SEQUENCE [LARGE SCALE GENOMIC DNA]</scope>
    <source>
        <strain evidence="9 10">CBS 10342</strain>
    </source>
</reference>
<sequence length="374" mass="42057">MITEHKANVSKDLGVVEKNVEVEIAEVKDVNLKGADLAMEVAFQSYGMEIDEATNKRILRKIDMYVCTLMCVVYSIQFLDKVTNSFAAIMGLIPDLHMTGSEYSWIGSAFYLGYLVLEFPAAYLLQRFPIAKTVGIFVILWGFVLCMTSLPTTFGGFLTTRIFLGMLESAVTPAFVLITSQWYKSSEQFTRTAFWVGCNGIGGMIGAAIAYGLAKRQMAGDLPIVAWRLLFIIVGVVTIALGIAFILIIPDTPSKAWFLNEEEKLLVVERIRSNKQGFGNRKIKMDQVKEAFCDVRLYLNFFVMVLINIPNGGLTNFGSKYHKKKDNQITRFVLTFYRYCADRHGIRHFGCSSDEPSTRSSRGCRTVVVRSFRC</sequence>
<evidence type="ECO:0000313" key="10">
    <source>
        <dbReference type="Proteomes" id="UP000189580"/>
    </source>
</evidence>
<dbReference type="KEGG" id="slb:AWJ20_4817"/>
<dbReference type="InterPro" id="IPR011701">
    <property type="entry name" value="MFS"/>
</dbReference>
<comment type="similarity">
    <text evidence="6">Belongs to the major facilitator superfamily. Allantoate permease family.</text>
</comment>
<evidence type="ECO:0000256" key="3">
    <source>
        <dbReference type="ARBA" id="ARBA00022692"/>
    </source>
</evidence>
<evidence type="ECO:0000256" key="7">
    <source>
        <dbReference type="SAM" id="Phobius"/>
    </source>
</evidence>
<comment type="subcellular location">
    <subcellularLocation>
        <location evidence="1">Membrane</location>
        <topology evidence="1">Multi-pass membrane protein</topology>
    </subcellularLocation>
</comment>
<dbReference type="EMBL" id="CP014502">
    <property type="protein sequence ID" value="ANB13866.1"/>
    <property type="molecule type" value="Genomic_DNA"/>
</dbReference>
<dbReference type="InterPro" id="IPR036259">
    <property type="entry name" value="MFS_trans_sf"/>
</dbReference>
<evidence type="ECO:0000256" key="4">
    <source>
        <dbReference type="ARBA" id="ARBA00022989"/>
    </source>
</evidence>
<keyword evidence="3 7" id="KW-0812">Transmembrane</keyword>
<feature type="transmembrane region" description="Helical" evidence="7">
    <location>
        <begin position="65"/>
        <end position="93"/>
    </location>
</feature>
<evidence type="ECO:0000256" key="5">
    <source>
        <dbReference type="ARBA" id="ARBA00023136"/>
    </source>
</evidence>
<name>A0A167EBC4_9ASCO</name>
<feature type="transmembrane region" description="Helical" evidence="7">
    <location>
        <begin position="297"/>
        <end position="317"/>
    </location>
</feature>
<accession>A0A167EBC4</accession>
<dbReference type="FunFam" id="1.20.1250.20:FF:000064">
    <property type="entry name" value="MFS allantoate transporter"/>
    <property type="match status" value="1"/>
</dbReference>
<dbReference type="PANTHER" id="PTHR43791:SF1">
    <property type="entry name" value="ALLANTOATE PERMEASE"/>
    <property type="match status" value="1"/>
</dbReference>
<dbReference type="PROSITE" id="PS50850">
    <property type="entry name" value="MFS"/>
    <property type="match status" value="1"/>
</dbReference>
<keyword evidence="10" id="KW-1185">Reference proteome</keyword>
<proteinExistence type="inferred from homology"/>
<evidence type="ECO:0000256" key="6">
    <source>
        <dbReference type="ARBA" id="ARBA00037968"/>
    </source>
</evidence>
<keyword evidence="5 7" id="KW-0472">Membrane</keyword>
<dbReference type="PANTHER" id="PTHR43791">
    <property type="entry name" value="PERMEASE-RELATED"/>
    <property type="match status" value="1"/>
</dbReference>
<feature type="transmembrane region" description="Helical" evidence="7">
    <location>
        <begin position="105"/>
        <end position="125"/>
    </location>
</feature>
<dbReference type="SUPFAM" id="SSF103473">
    <property type="entry name" value="MFS general substrate transporter"/>
    <property type="match status" value="1"/>
</dbReference>
<dbReference type="GO" id="GO:0022857">
    <property type="term" value="F:transmembrane transporter activity"/>
    <property type="evidence" value="ECO:0007669"/>
    <property type="project" value="InterPro"/>
</dbReference>
<keyword evidence="4 7" id="KW-1133">Transmembrane helix</keyword>
<protein>
    <submittedName>
        <fullName evidence="9">Allantoate permease</fullName>
    </submittedName>
</protein>
<evidence type="ECO:0000256" key="1">
    <source>
        <dbReference type="ARBA" id="ARBA00004141"/>
    </source>
</evidence>
<dbReference type="InterPro" id="IPR020846">
    <property type="entry name" value="MFS_dom"/>
</dbReference>
<dbReference type="Pfam" id="PF07690">
    <property type="entry name" value="MFS_1"/>
    <property type="match status" value="1"/>
</dbReference>
<feature type="transmembrane region" description="Helical" evidence="7">
    <location>
        <begin position="192"/>
        <end position="213"/>
    </location>
</feature>
<dbReference type="GO" id="GO:0016020">
    <property type="term" value="C:membrane"/>
    <property type="evidence" value="ECO:0007669"/>
    <property type="project" value="UniProtKB-SubCell"/>
</dbReference>
<evidence type="ECO:0000313" key="9">
    <source>
        <dbReference type="EMBL" id="ANB13866.1"/>
    </source>
</evidence>
<feature type="domain" description="Major facilitator superfamily (MFS) profile" evidence="8">
    <location>
        <begin position="66"/>
        <end position="374"/>
    </location>
</feature>
<dbReference type="Gene3D" id="1.20.1250.20">
    <property type="entry name" value="MFS general substrate transporter like domains"/>
    <property type="match status" value="1"/>
</dbReference>
<gene>
    <name evidence="9" type="primary">DAL5</name>
    <name evidence="9" type="ORF">AWJ20_4817</name>
</gene>
<keyword evidence="2" id="KW-0813">Transport</keyword>
<evidence type="ECO:0000259" key="8">
    <source>
        <dbReference type="PROSITE" id="PS50850"/>
    </source>
</evidence>
<evidence type="ECO:0000256" key="2">
    <source>
        <dbReference type="ARBA" id="ARBA00022448"/>
    </source>
</evidence>
<dbReference type="OrthoDB" id="6730379at2759"/>
<feature type="transmembrane region" description="Helical" evidence="7">
    <location>
        <begin position="137"/>
        <end position="158"/>
    </location>
</feature>
<organism evidence="9 10">
    <name type="scientific">Sugiyamaella lignohabitans</name>
    <dbReference type="NCBI Taxonomy" id="796027"/>
    <lineage>
        <taxon>Eukaryota</taxon>
        <taxon>Fungi</taxon>
        <taxon>Dikarya</taxon>
        <taxon>Ascomycota</taxon>
        <taxon>Saccharomycotina</taxon>
        <taxon>Dipodascomycetes</taxon>
        <taxon>Dipodascales</taxon>
        <taxon>Trichomonascaceae</taxon>
        <taxon>Sugiyamaella</taxon>
    </lineage>
</organism>
<dbReference type="RefSeq" id="XP_018736343.1">
    <property type="nucleotide sequence ID" value="XM_018881912.1"/>
</dbReference>
<dbReference type="AlphaFoldDB" id="A0A167EBC4"/>